<sequence length="693" mass="77062">MKRYILITGILTVCAWLLNSCQEDLGAGTDNDKGVLTIQLNSMAATRADGPIAGIEDLNENLLKQADVFFFDENGGSQLYYEEKVSVENNTLLLMLPAEVEGKNCKIGIIANYGGFSKTDVEGKSWAELQKLQITTAFKNNDTKEEQFVMQGISDKAYPLASGTTVGPIELKRVAAKISLYPQIPEEIIRDGLEIDGVTYKPLLGRMSVSMQNVVKKASVDGITYAPGSDDFTTAQRTYKRGGDHTGDSDAYSHLPLYTYPNDWTTGKEEQESYLRLCIPWTYTRNGVTSATDYFYRVAIGGDNKIKSNAFYRITVNVSILGSVDPDNLTPVEGKFLIKDWTTQKIDADMNRYEYLVLETNSVTLNNEDEATIYLATSSAASAKVVKVSYPDYSRVNSTVTTITNPSQLTDYEVDVFGQTLVFKHEVDPEAFTPQTIEIEVTNEDGKKETLMIVQYPPIYIVAENNQANGGNNRFVYGVKKNGAEVYDDRNSSLGGVYSYNYSTGSNSNPNQYTIYISALDVNDKYLIGDPRQESPTKLSNLNNKNGGLQSYMPTQDDNGNTNLVIAPAFKIASSWGMTTGGSYTQMQRRCASYQENGYPAGRWRLPTESEIEYIVKLSDQRKIPELFDGEYFAASGRVYKTSTSGGSFSKNPDKNSEHAVRCVYDVWYWGNDKIPNPNVFTWGDTDPIRPSN</sequence>
<organism evidence="2 3">
    <name type="scientific">Bacteroides fluxus YIT 12057</name>
    <dbReference type="NCBI Taxonomy" id="763034"/>
    <lineage>
        <taxon>Bacteria</taxon>
        <taxon>Pseudomonadati</taxon>
        <taxon>Bacteroidota</taxon>
        <taxon>Bacteroidia</taxon>
        <taxon>Bacteroidales</taxon>
        <taxon>Bacteroidaceae</taxon>
        <taxon>Bacteroides</taxon>
    </lineage>
</organism>
<dbReference type="Gene3D" id="2.60.40.2580">
    <property type="match status" value="1"/>
</dbReference>
<dbReference type="EMBL" id="AFBN01000096">
    <property type="protein sequence ID" value="EGF51907.1"/>
    <property type="molecule type" value="Genomic_DNA"/>
</dbReference>
<keyword evidence="3" id="KW-1185">Reference proteome</keyword>
<dbReference type="STRING" id="763034.HMPREF9446_03114"/>
<dbReference type="HOGENOM" id="CLU_023164_0_0_10"/>
<accession>F3PWH8</accession>
<comment type="caution">
    <text evidence="2">The sequence shown here is derived from an EMBL/GenBank/DDBJ whole genome shotgun (WGS) entry which is preliminary data.</text>
</comment>
<gene>
    <name evidence="2" type="ORF">HMPREF9446_03114</name>
</gene>
<evidence type="ECO:0000259" key="1">
    <source>
        <dbReference type="Pfam" id="PF26306"/>
    </source>
</evidence>
<feature type="domain" description="Major fimbrium tip subunit FimD third Ig-like" evidence="1">
    <location>
        <begin position="358"/>
        <end position="458"/>
    </location>
</feature>
<dbReference type="InterPro" id="IPR058822">
    <property type="entry name" value="Ig-like_FimD_3rd"/>
</dbReference>
<name>F3PWH8_9BACE</name>
<dbReference type="Pfam" id="PF26306">
    <property type="entry name" value="FimD_3rd"/>
    <property type="match status" value="1"/>
</dbReference>
<dbReference type="AlphaFoldDB" id="F3PWH8"/>
<dbReference type="Proteomes" id="UP000003416">
    <property type="component" value="Unassembled WGS sequence"/>
</dbReference>
<evidence type="ECO:0000313" key="2">
    <source>
        <dbReference type="EMBL" id="EGF51907.1"/>
    </source>
</evidence>
<proteinExistence type="predicted"/>
<dbReference type="GeneID" id="86050525"/>
<dbReference type="eggNOG" id="ENOG502Z7S7">
    <property type="taxonomic scope" value="Bacteria"/>
</dbReference>
<evidence type="ECO:0000313" key="3">
    <source>
        <dbReference type="Proteomes" id="UP000003416"/>
    </source>
</evidence>
<protein>
    <submittedName>
        <fullName evidence="2">Conserved domain protein</fullName>
    </submittedName>
</protein>
<dbReference type="RefSeq" id="WP_009126336.1">
    <property type="nucleotide sequence ID" value="NZ_GL882689.1"/>
</dbReference>
<reference evidence="2 3" key="1">
    <citation type="submission" date="2011-02" db="EMBL/GenBank/DDBJ databases">
        <authorList>
            <person name="Weinstock G."/>
            <person name="Sodergren E."/>
            <person name="Clifton S."/>
            <person name="Fulton L."/>
            <person name="Fulton B."/>
            <person name="Courtney L."/>
            <person name="Fronick C."/>
            <person name="Harrison M."/>
            <person name="Strong C."/>
            <person name="Farmer C."/>
            <person name="Delahaunty K."/>
            <person name="Markovic C."/>
            <person name="Hall O."/>
            <person name="Minx P."/>
            <person name="Tomlinson C."/>
            <person name="Mitreva M."/>
            <person name="Hou S."/>
            <person name="Chen J."/>
            <person name="Wollam A."/>
            <person name="Pepin K.H."/>
            <person name="Johnson M."/>
            <person name="Bhonagiri V."/>
            <person name="Zhang X."/>
            <person name="Suruliraj S."/>
            <person name="Warren W."/>
            <person name="Chinwalla A."/>
            <person name="Mardis E.R."/>
            <person name="Wilson R.K."/>
        </authorList>
    </citation>
    <scope>NUCLEOTIDE SEQUENCE [LARGE SCALE GENOMIC DNA]</scope>
    <source>
        <strain evidence="2 3">YIT 12057</strain>
    </source>
</reference>